<feature type="transmembrane region" description="Helical" evidence="1">
    <location>
        <begin position="12"/>
        <end position="30"/>
    </location>
</feature>
<sequence>MFGAANGRMARPVNLAQALTPFGVGLMLTWTGGYSGSLRLLAGLGVAAGLTLLGMARIRTDVQPGGQALTKRLGGWTRVLRQALAGAGGKSSGPPV</sequence>
<keyword evidence="1" id="KW-1133">Transmembrane helix</keyword>
<name>A0ABQ2F2S7_9DEIO</name>
<protein>
    <recommendedName>
        <fullName evidence="4">MFS transporter</fullName>
    </recommendedName>
</protein>
<evidence type="ECO:0008006" key="4">
    <source>
        <dbReference type="Google" id="ProtNLM"/>
    </source>
</evidence>
<keyword evidence="1" id="KW-0812">Transmembrane</keyword>
<reference evidence="3" key="1">
    <citation type="journal article" date="2019" name="Int. J. Syst. Evol. Microbiol.">
        <title>The Global Catalogue of Microorganisms (GCM) 10K type strain sequencing project: providing services to taxonomists for standard genome sequencing and annotation.</title>
        <authorList>
            <consortium name="The Broad Institute Genomics Platform"/>
            <consortium name="The Broad Institute Genome Sequencing Center for Infectious Disease"/>
            <person name="Wu L."/>
            <person name="Ma J."/>
        </authorList>
    </citation>
    <scope>NUCLEOTIDE SEQUENCE [LARGE SCALE GENOMIC DNA]</scope>
    <source>
        <strain evidence="3">JCM 30331</strain>
    </source>
</reference>
<keyword evidence="1" id="KW-0472">Membrane</keyword>
<feature type="transmembrane region" description="Helical" evidence="1">
    <location>
        <begin position="36"/>
        <end position="56"/>
    </location>
</feature>
<dbReference type="EMBL" id="BMPP01000040">
    <property type="protein sequence ID" value="GGK43564.1"/>
    <property type="molecule type" value="Genomic_DNA"/>
</dbReference>
<evidence type="ECO:0000313" key="3">
    <source>
        <dbReference type="Proteomes" id="UP000647587"/>
    </source>
</evidence>
<keyword evidence="3" id="KW-1185">Reference proteome</keyword>
<dbReference type="Proteomes" id="UP000647587">
    <property type="component" value="Unassembled WGS sequence"/>
</dbReference>
<gene>
    <name evidence="2" type="ORF">GCM10008955_41650</name>
</gene>
<evidence type="ECO:0000256" key="1">
    <source>
        <dbReference type="SAM" id="Phobius"/>
    </source>
</evidence>
<proteinExistence type="predicted"/>
<comment type="caution">
    <text evidence="2">The sequence shown here is derived from an EMBL/GenBank/DDBJ whole genome shotgun (WGS) entry which is preliminary data.</text>
</comment>
<organism evidence="2 3">
    <name type="scientific">Deinococcus malanensis</name>
    <dbReference type="NCBI Taxonomy" id="1706855"/>
    <lineage>
        <taxon>Bacteria</taxon>
        <taxon>Thermotogati</taxon>
        <taxon>Deinococcota</taxon>
        <taxon>Deinococci</taxon>
        <taxon>Deinococcales</taxon>
        <taxon>Deinococcaceae</taxon>
        <taxon>Deinococcus</taxon>
    </lineage>
</organism>
<evidence type="ECO:0000313" key="2">
    <source>
        <dbReference type="EMBL" id="GGK43564.1"/>
    </source>
</evidence>
<accession>A0ABQ2F2S7</accession>